<dbReference type="InParanoid" id="G9EQD1"/>
<keyword evidence="2" id="KW-1185">Reference proteome</keyword>
<gene>
    <name evidence="1" type="ORF">LDG_7478</name>
</gene>
<protein>
    <submittedName>
        <fullName evidence="1">Uncharacterized protein</fullName>
    </submittedName>
</protein>
<name>G9EQD1_9GAMM</name>
<dbReference type="STRING" id="658187.LDG_7478"/>
<evidence type="ECO:0000313" key="2">
    <source>
        <dbReference type="Proteomes" id="UP000002770"/>
    </source>
</evidence>
<accession>G9EQD1</accession>
<organism evidence="1 2">
    <name type="scientific">Legionella drancourtii LLAP12</name>
    <dbReference type="NCBI Taxonomy" id="658187"/>
    <lineage>
        <taxon>Bacteria</taxon>
        <taxon>Pseudomonadati</taxon>
        <taxon>Pseudomonadota</taxon>
        <taxon>Gammaproteobacteria</taxon>
        <taxon>Legionellales</taxon>
        <taxon>Legionellaceae</taxon>
        <taxon>Legionella</taxon>
    </lineage>
</organism>
<sequence length="63" mass="7300">MSNHQVNTLSQIEELLEMLRCCAHNLLLAYDQTLSTELWTAFEITAEVCESLTYQQQLPLSFH</sequence>
<dbReference type="HOGENOM" id="CLU_2880341_0_0_6"/>
<dbReference type="AlphaFoldDB" id="G9EQD1"/>
<dbReference type="Proteomes" id="UP000002770">
    <property type="component" value="Unassembled WGS sequence"/>
</dbReference>
<dbReference type="RefSeq" id="WP_006871386.1">
    <property type="nucleotide sequence ID" value="NZ_JH413829.1"/>
</dbReference>
<dbReference type="EMBL" id="JH413829">
    <property type="protein sequence ID" value="EHL30526.1"/>
    <property type="molecule type" value="Genomic_DNA"/>
</dbReference>
<proteinExistence type="predicted"/>
<reference evidence="1 2" key="1">
    <citation type="journal article" date="2011" name="BMC Genomics">
        <title>Insight into cross-talk between intra-amoebal pathogens.</title>
        <authorList>
            <person name="Gimenez G."/>
            <person name="Bertelli C."/>
            <person name="Moliner C."/>
            <person name="Robert C."/>
            <person name="Raoult D."/>
            <person name="Fournier P.E."/>
            <person name="Greub G."/>
        </authorList>
    </citation>
    <scope>NUCLEOTIDE SEQUENCE [LARGE SCALE GENOMIC DNA]</scope>
    <source>
        <strain evidence="1 2">LLAP12</strain>
    </source>
</reference>
<evidence type="ECO:0000313" key="1">
    <source>
        <dbReference type="EMBL" id="EHL30526.1"/>
    </source>
</evidence>